<dbReference type="InterPro" id="IPR017871">
    <property type="entry name" value="ABC_transporter-like_CS"/>
</dbReference>
<feature type="transmembrane region" description="Helical" evidence="8">
    <location>
        <begin position="425"/>
        <end position="445"/>
    </location>
</feature>
<dbReference type="Gene3D" id="3.40.50.300">
    <property type="entry name" value="P-loop containing nucleotide triphosphate hydrolases"/>
    <property type="match status" value="1"/>
</dbReference>
<evidence type="ECO:0000256" key="3">
    <source>
        <dbReference type="ARBA" id="ARBA00022692"/>
    </source>
</evidence>
<organism evidence="11 12">
    <name type="scientific">Marchantia polymorpha subsp. ruderalis</name>
    <dbReference type="NCBI Taxonomy" id="1480154"/>
    <lineage>
        <taxon>Eukaryota</taxon>
        <taxon>Viridiplantae</taxon>
        <taxon>Streptophyta</taxon>
        <taxon>Embryophyta</taxon>
        <taxon>Marchantiophyta</taxon>
        <taxon>Marchantiopsida</taxon>
        <taxon>Marchantiidae</taxon>
        <taxon>Marchantiales</taxon>
        <taxon>Marchantiaceae</taxon>
        <taxon>Marchantia</taxon>
    </lineage>
</organism>
<dbReference type="Proteomes" id="UP001162541">
    <property type="component" value="Chromosome 7"/>
</dbReference>
<reference evidence="13" key="3">
    <citation type="journal article" date="2020" name="Curr. Biol.">
        <title>Chromatin organization in early land plants reveals an ancestral association between H3K27me3, transposons, and constitutive heterochromatin.</title>
        <authorList>
            <person name="Montgomery S.A."/>
            <person name="Tanizawa Y."/>
            <person name="Galik B."/>
            <person name="Wang N."/>
            <person name="Ito T."/>
            <person name="Mochizuki T."/>
            <person name="Akimcheva S."/>
            <person name="Bowman J.L."/>
            <person name="Cognat V."/>
            <person name="Marechal-Drouard L."/>
            <person name="Ekker H."/>
            <person name="Hong S.F."/>
            <person name="Kohchi T."/>
            <person name="Lin S.S."/>
            <person name="Liu L.D."/>
            <person name="Nakamura Y."/>
            <person name="Valeeva L.R."/>
            <person name="Shakirov E.V."/>
            <person name="Shippen D.E."/>
            <person name="Wei W.L."/>
            <person name="Yagura M."/>
            <person name="Yamaoka S."/>
            <person name="Yamato K.T."/>
            <person name="Liu C."/>
            <person name="Berger F."/>
        </authorList>
    </citation>
    <scope>NUCLEOTIDE SEQUENCE [LARGE SCALE GENOMIC DNA]</scope>
    <source>
        <strain evidence="13">Tak-1</strain>
    </source>
</reference>
<keyword evidence="7 8" id="KW-0472">Membrane</keyword>
<dbReference type="InterPro" id="IPR026082">
    <property type="entry name" value="ABCA"/>
</dbReference>
<dbReference type="PANTHER" id="PTHR19229">
    <property type="entry name" value="ATP-BINDING CASSETTE TRANSPORTER SUBFAMILY A ABCA"/>
    <property type="match status" value="1"/>
</dbReference>
<dbReference type="GO" id="GO:0016887">
    <property type="term" value="F:ATP hydrolysis activity"/>
    <property type="evidence" value="ECO:0007669"/>
    <property type="project" value="InterPro"/>
</dbReference>
<dbReference type="GO" id="GO:0016020">
    <property type="term" value="C:membrane"/>
    <property type="evidence" value="ECO:0007669"/>
    <property type="project" value="UniProtKB-SubCell"/>
</dbReference>
<name>A0A176VC73_MARPO</name>
<dbReference type="Pfam" id="PF00005">
    <property type="entry name" value="ABC_tran"/>
    <property type="match status" value="1"/>
</dbReference>
<evidence type="ECO:0000313" key="11">
    <source>
        <dbReference type="EMBL" id="OAE18450.1"/>
    </source>
</evidence>
<proteinExistence type="inferred from homology"/>
<dbReference type="SMART" id="SM00382">
    <property type="entry name" value="AAA"/>
    <property type="match status" value="1"/>
</dbReference>
<keyword evidence="12" id="KW-1185">Reference proteome</keyword>
<keyword evidence="5" id="KW-0067">ATP-binding</keyword>
<evidence type="ECO:0000256" key="8">
    <source>
        <dbReference type="SAM" id="Phobius"/>
    </source>
</evidence>
<evidence type="ECO:0000256" key="1">
    <source>
        <dbReference type="ARBA" id="ARBA00004141"/>
    </source>
</evidence>
<dbReference type="Pfam" id="PF12698">
    <property type="entry name" value="ABC2_membrane_3"/>
    <property type="match status" value="1"/>
</dbReference>
<dbReference type="InterPro" id="IPR003439">
    <property type="entry name" value="ABC_transporter-like_ATP-bd"/>
</dbReference>
<feature type="transmembrane region" description="Helical" evidence="8">
    <location>
        <begin position="345"/>
        <end position="365"/>
    </location>
</feature>
<protein>
    <recommendedName>
        <fullName evidence="9">ABC transporter domain-containing protein</fullName>
    </recommendedName>
</protein>
<dbReference type="PROSITE" id="PS50893">
    <property type="entry name" value="ABC_TRANSPORTER_2"/>
    <property type="match status" value="1"/>
</dbReference>
<accession>A0A176VC73</accession>
<dbReference type="InterPro" id="IPR027417">
    <property type="entry name" value="P-loop_NTPase"/>
</dbReference>
<feature type="transmembrane region" description="Helical" evidence="8">
    <location>
        <begin position="457"/>
        <end position="475"/>
    </location>
</feature>
<dbReference type="PANTHER" id="PTHR19229:SF154">
    <property type="entry name" value="ABC TRANSPORTER A FAMILY MEMBER 3-RELATED"/>
    <property type="match status" value="1"/>
</dbReference>
<evidence type="ECO:0000256" key="4">
    <source>
        <dbReference type="ARBA" id="ARBA00022741"/>
    </source>
</evidence>
<feature type="domain" description="ABC transporter" evidence="9">
    <location>
        <begin position="622"/>
        <end position="859"/>
    </location>
</feature>
<evidence type="ECO:0000313" key="10">
    <source>
        <dbReference type="EMBL" id="BBN17972.1"/>
    </source>
</evidence>
<dbReference type="GO" id="GO:0140359">
    <property type="term" value="F:ABC-type transporter activity"/>
    <property type="evidence" value="ECO:0007669"/>
    <property type="project" value="InterPro"/>
</dbReference>
<dbReference type="Proteomes" id="UP000077202">
    <property type="component" value="Unassembled WGS sequence"/>
</dbReference>
<dbReference type="Pfam" id="PF24526">
    <property type="entry name" value="ABCA12_C"/>
    <property type="match status" value="1"/>
</dbReference>
<evidence type="ECO:0000313" key="12">
    <source>
        <dbReference type="Proteomes" id="UP000077202"/>
    </source>
</evidence>
<keyword evidence="3 8" id="KW-0812">Transmembrane</keyword>
<dbReference type="FunFam" id="3.40.50.300:FF:000633">
    <property type="entry name" value="ABC transporter A family member 7"/>
    <property type="match status" value="1"/>
</dbReference>
<dbReference type="SUPFAM" id="SSF52540">
    <property type="entry name" value="P-loop containing nucleoside triphosphate hydrolases"/>
    <property type="match status" value="1"/>
</dbReference>
<dbReference type="CDD" id="cd03263">
    <property type="entry name" value="ABC_subfamily_A"/>
    <property type="match status" value="1"/>
</dbReference>
<dbReference type="GO" id="GO:0005319">
    <property type="term" value="F:lipid transporter activity"/>
    <property type="evidence" value="ECO:0007669"/>
    <property type="project" value="TreeGrafter"/>
</dbReference>
<evidence type="ECO:0000256" key="7">
    <source>
        <dbReference type="ARBA" id="ARBA00023136"/>
    </source>
</evidence>
<dbReference type="GO" id="GO:0005524">
    <property type="term" value="F:ATP binding"/>
    <property type="evidence" value="ECO:0007669"/>
    <property type="project" value="UniProtKB-KW"/>
</dbReference>
<evidence type="ECO:0000313" key="13">
    <source>
        <dbReference type="Proteomes" id="UP001162541"/>
    </source>
</evidence>
<comment type="similarity">
    <text evidence="2">Belongs to the ABC transporter superfamily. ABCA family. CPR flippase (TC 3.A.1.211) subfamily.</text>
</comment>
<evidence type="ECO:0000256" key="6">
    <source>
        <dbReference type="ARBA" id="ARBA00022989"/>
    </source>
</evidence>
<dbReference type="EMBL" id="LVLJ01004060">
    <property type="protein sequence ID" value="OAE18450.1"/>
    <property type="molecule type" value="Genomic_DNA"/>
</dbReference>
<evidence type="ECO:0000256" key="5">
    <source>
        <dbReference type="ARBA" id="ARBA00022840"/>
    </source>
</evidence>
<reference evidence="11 12" key="1">
    <citation type="submission" date="2016-03" db="EMBL/GenBank/DDBJ databases">
        <title>Mechanisms controlling the formation of the plant cell surface in tip-growing cells are functionally conserved among land plants.</title>
        <authorList>
            <person name="Honkanen S."/>
            <person name="Jones V.A."/>
            <person name="Morieri G."/>
            <person name="Champion C."/>
            <person name="Hetherington A.J."/>
            <person name="Kelly S."/>
            <person name="Saint-Marcoux D."/>
            <person name="Proust H."/>
            <person name="Prescott H."/>
            <person name="Dolan L."/>
        </authorList>
    </citation>
    <scope>NUCLEOTIDE SEQUENCE [LARGE SCALE GENOMIC DNA]</scope>
    <source>
        <strain evidence="12">cv. Tak-1 and cv. Tak-2</strain>
        <tissue evidence="11">Whole gametophyte</tissue>
    </source>
</reference>
<dbReference type="PROSITE" id="PS00211">
    <property type="entry name" value="ABC_TRANSPORTER_1"/>
    <property type="match status" value="1"/>
</dbReference>
<gene>
    <name evidence="11" type="ORF">AXG93_2376s1090</name>
    <name evidence="10" type="ORF">Mp_7g18420</name>
</gene>
<dbReference type="EMBL" id="AP019872">
    <property type="protein sequence ID" value="BBN17972.1"/>
    <property type="molecule type" value="Genomic_DNA"/>
</dbReference>
<keyword evidence="4" id="KW-0547">Nucleotide-binding</keyword>
<feature type="transmembrane region" description="Helical" evidence="8">
    <location>
        <begin position="385"/>
        <end position="413"/>
    </location>
</feature>
<keyword evidence="6 8" id="KW-1133">Transmembrane helix</keyword>
<reference evidence="10" key="2">
    <citation type="journal article" date="2019" name="Curr. Biol.">
        <title>Chromatin organization in early land plants reveals an ancestral association between H3K27me3, transposons, and constitutive heterochromatin.</title>
        <authorList>
            <person name="Montgomery S.A."/>
            <person name="Tanizawa Y."/>
            <person name="Galik B."/>
            <person name="Wang N."/>
            <person name="Ito T."/>
            <person name="Mochizuki T."/>
            <person name="Akimcheva S."/>
            <person name="Bowman J."/>
            <person name="Cognat V."/>
            <person name="Drouard L."/>
            <person name="Ekker H."/>
            <person name="Houng S."/>
            <person name="Kohchi T."/>
            <person name="Lin S."/>
            <person name="Liu L.D."/>
            <person name="Nakamura Y."/>
            <person name="Valeeva L.R."/>
            <person name="Shakirov E.V."/>
            <person name="Shippen D.E."/>
            <person name="Wei W."/>
            <person name="Yagura M."/>
            <person name="Yamaoka S."/>
            <person name="Yamato K.T."/>
            <person name="Liu C."/>
            <person name="Berger F."/>
        </authorList>
    </citation>
    <scope>NUCLEOTIDE SEQUENCE [LARGE SCALE GENOMIC DNA]</scope>
    <source>
        <strain evidence="10">Tak-1</strain>
    </source>
</reference>
<sequence>MSSEDPGAGDKPGSNVPTFTTQANALLRKNIIYQKRNSATNCCIVSFPIAICILLFVFQRVINNVFDKADYKCGCDEATGVCGLQFSDGSQAAYCAVEHPPGWPGFVQVPKPAYRAVVGGADVGSFGRPATILYTGRDRSIADGLANSLLLTTPSNSTDTLTQFSNLIPGSSSWLLRSNIIEAAFTEPDPIYVLRNQSCLGQSDVSISVNLLGAPFSRGTECLTTRTIYRDNSSDINSELYKGFRKGDPQGNPTQIINEYAGAYDFRNTSLNNFDVAIFYNQTMVNDTSQAPPGYARVSRPMNLAVQAFVRFAVGAQAEVPLWFVKEMPRSASQLRLDLTSLLGPLFYMWVAALLFPVIVTSVVYEKQKNLRMMMKMHGLGDNAYWAITYLYFFALSIVYFFFFVAIGSLVGLQFFRLNSYSLQAVFYFVYLNLQVALGILAATIFTNAKTATVSGYLYVFGFGLMGQFFFSSFLEDKNTGRGWILGMEFLPPFSLYRGLYEFGQYAFVGNFQKTDGMKWGNLSDKDNGLRTVLIIQAVEWLVALFLAWYLDQVVQSGSGIRKHPLFFLRSKKKLSSSSAPAKSLSRTKGVDVDIEMDKPDVAQERSVVDRLRHEPDSAYSIICDNLKKVYPGTDGNPDKYAVRGLSLAVQRNECFGMLGPNGAGKTSTINMMIGFLTPSSGTAYIKGLDIRTEMDRIYTSMGVCPQHDLIWETLSGREHLMFYGRLKNLKGSALESAVDASLKSVNLFNNGVGDKRSGQYSGGMKRRLSVAISLIGNPQVVYMDEPSTGLDPASRFNLWNVVKQAKKDRAIILTTHSMEEAEALCDRLGIFVNGQLQCIGDSKELTSRYGGVHVLTITTPADEEDDVAKMVSSFSPNARKVYGLAGTQKFEIPKTDVQIAQIFASVEKAKQSFSIQAWGIADTTLEDVFIQIAREAQGDVPLS</sequence>
<dbReference type="InterPro" id="IPR003593">
    <property type="entry name" value="AAA+_ATPase"/>
</dbReference>
<comment type="subcellular location">
    <subcellularLocation>
        <location evidence="1">Membrane</location>
        <topology evidence="1">Multi-pass membrane protein</topology>
    </subcellularLocation>
</comment>
<feature type="transmembrane region" description="Helical" evidence="8">
    <location>
        <begin position="38"/>
        <end position="58"/>
    </location>
</feature>
<dbReference type="InterPro" id="IPR013525">
    <property type="entry name" value="ABC2_TM"/>
</dbReference>
<evidence type="ECO:0000259" key="9">
    <source>
        <dbReference type="PROSITE" id="PS50893"/>
    </source>
</evidence>
<dbReference type="AlphaFoldDB" id="A0A176VC73"/>
<evidence type="ECO:0000256" key="2">
    <source>
        <dbReference type="ARBA" id="ARBA00008526"/>
    </source>
</evidence>